<protein>
    <submittedName>
        <fullName evidence="1">Unnamed protein product</fullName>
    </submittedName>
</protein>
<reference evidence="1" key="1">
    <citation type="submission" date="2000-07" db="EMBL/GenBank/DDBJ databases">
        <title>Isolation of full-length cDNA clones from macaque brain cDNA libraries.</title>
        <authorList>
            <person name="Osada N."/>
            <person name="Hida M."/>
            <person name="Kusuda J."/>
            <person name="Tanuma R."/>
            <person name="Iseki K."/>
            <person name="Hirai M."/>
            <person name="Terao K."/>
            <person name="Suzuki Y."/>
            <person name="Sugano S."/>
            <person name="Hashimoto K."/>
        </authorList>
    </citation>
    <scope>NUCLEOTIDE SEQUENCE</scope>
</reference>
<sequence>MRGCTPTLWAPSHPDAVPSRLLHKDATDMHLLTVPLTVWDRAVQNLTHN</sequence>
<name>Q9N097_MACFA</name>
<proteinExistence type="evidence at transcript level"/>
<dbReference type="EMBL" id="AB046034">
    <property type="protein sequence ID" value="BAB01616.1"/>
    <property type="molecule type" value="mRNA"/>
</dbReference>
<dbReference type="AlphaFoldDB" id="Q9N097"/>
<organism evidence="1">
    <name type="scientific">Macaca fascicularis</name>
    <name type="common">Crab-eating macaque</name>
    <name type="synonym">Cynomolgus monkey</name>
    <dbReference type="NCBI Taxonomy" id="9541"/>
    <lineage>
        <taxon>Eukaryota</taxon>
        <taxon>Metazoa</taxon>
        <taxon>Chordata</taxon>
        <taxon>Craniata</taxon>
        <taxon>Vertebrata</taxon>
        <taxon>Euteleostomi</taxon>
        <taxon>Mammalia</taxon>
        <taxon>Eutheria</taxon>
        <taxon>Euarchontoglires</taxon>
        <taxon>Primates</taxon>
        <taxon>Haplorrhini</taxon>
        <taxon>Catarrhini</taxon>
        <taxon>Cercopithecidae</taxon>
        <taxon>Cercopithecinae</taxon>
        <taxon>Macaca</taxon>
    </lineage>
</organism>
<accession>Q9N097</accession>
<evidence type="ECO:0000313" key="1">
    <source>
        <dbReference type="EMBL" id="BAB01616.1"/>
    </source>
</evidence>